<dbReference type="EMBL" id="STGU01000029">
    <property type="protein sequence ID" value="THV29877.1"/>
    <property type="molecule type" value="Genomic_DNA"/>
</dbReference>
<comment type="caution">
    <text evidence="1">The sequence shown here is derived from an EMBL/GenBank/DDBJ whole genome shotgun (WGS) entry which is preliminary data.</text>
</comment>
<name>A0A4S8PH19_9HYPH</name>
<organism evidence="1 2">
    <name type="scientific">Rhizobium rosettiformans W3</name>
    <dbReference type="NCBI Taxonomy" id="538378"/>
    <lineage>
        <taxon>Bacteria</taxon>
        <taxon>Pseudomonadati</taxon>
        <taxon>Pseudomonadota</taxon>
        <taxon>Alphaproteobacteria</taxon>
        <taxon>Hyphomicrobiales</taxon>
        <taxon>Rhizobiaceae</taxon>
        <taxon>Rhizobium/Agrobacterium group</taxon>
        <taxon>Rhizobium</taxon>
    </lineage>
</organism>
<proteinExistence type="predicted"/>
<dbReference type="RefSeq" id="WP_136543579.1">
    <property type="nucleotide sequence ID" value="NZ_STGU01000029.1"/>
</dbReference>
<evidence type="ECO:0000313" key="2">
    <source>
        <dbReference type="Proteomes" id="UP000307378"/>
    </source>
</evidence>
<sequence>MSSLSTTIARWASHLQPPPYGVVAASNFRDGGDISVDVCIVTNCAFVGGNASTTITELEALSAQGLTCVIVHCPVKRSAWKWNWVAERYLVVMDYVVPSHAVKNLKCRTLIVRGPRMAMTPAFRNLARRIEAERALYVVNNSAWSENGKPLFNWDALHQRVAEIGFPKSKIYPISPLIRSEAERSLEDSRSPRLLASHDWPPAFRLEDFPYAPKPVLNRPLVIGRHGRDHEGKWLEDPEELQDAYPNRSDITVSILGGADVPRQRLGSLPSNWVVKPFGASGVAEYLSQLDVFVNFPARKRDEAFGRTIVEAVLCGVPVVLPPAFETTFGELAIYCQPHEVSRVIDRLSADDNGRMHFVEACRREAAERFGAHTLRNRLEVEPAADAYLPKLDEVAREFRRRVMFFDESSC</sequence>
<evidence type="ECO:0000313" key="1">
    <source>
        <dbReference type="EMBL" id="THV29877.1"/>
    </source>
</evidence>
<reference evidence="1 2" key="1">
    <citation type="submission" date="2019-04" db="EMBL/GenBank/DDBJ databases">
        <title>genome sequence of strain W3.</title>
        <authorList>
            <person name="Gao J."/>
            <person name="Sun J."/>
        </authorList>
    </citation>
    <scope>NUCLEOTIDE SEQUENCE [LARGE SCALE GENOMIC DNA]</scope>
    <source>
        <strain evidence="1 2">W3</strain>
    </source>
</reference>
<accession>A0A4S8PH19</accession>
<dbReference type="Gene3D" id="3.40.50.2000">
    <property type="entry name" value="Glycogen Phosphorylase B"/>
    <property type="match status" value="1"/>
</dbReference>
<dbReference type="Proteomes" id="UP000307378">
    <property type="component" value="Unassembled WGS sequence"/>
</dbReference>
<dbReference type="SUPFAM" id="SSF53756">
    <property type="entry name" value="UDP-Glycosyltransferase/glycogen phosphorylase"/>
    <property type="match status" value="1"/>
</dbReference>
<dbReference type="GO" id="GO:0016740">
    <property type="term" value="F:transferase activity"/>
    <property type="evidence" value="ECO:0007669"/>
    <property type="project" value="UniProtKB-KW"/>
</dbReference>
<gene>
    <name evidence="1" type="ORF">FAA86_23270</name>
</gene>
<keyword evidence="1" id="KW-0808">Transferase</keyword>
<protein>
    <submittedName>
        <fullName evidence="1">Glycosyltransferase</fullName>
    </submittedName>
</protein>
<dbReference type="AlphaFoldDB" id="A0A4S8PH19"/>